<dbReference type="SUPFAM" id="SSF143034">
    <property type="entry name" value="L35p-like"/>
    <property type="match status" value="1"/>
</dbReference>
<dbReference type="NCBIfam" id="TIGR00001">
    <property type="entry name" value="rpmI_bact"/>
    <property type="match status" value="1"/>
</dbReference>
<keyword evidence="2 5" id="KW-0689">Ribosomal protein</keyword>
<dbReference type="EMBL" id="JAGTPW010000074">
    <property type="protein sequence ID" value="MBR8646170.1"/>
    <property type="molecule type" value="Genomic_DNA"/>
</dbReference>
<comment type="caution">
    <text evidence="7">The sequence shown here is derived from an EMBL/GenBank/DDBJ whole genome shotgun (WGS) entry which is preliminary data.</text>
</comment>
<evidence type="ECO:0000256" key="4">
    <source>
        <dbReference type="ARBA" id="ARBA00071664"/>
    </source>
</evidence>
<evidence type="ECO:0000256" key="5">
    <source>
        <dbReference type="HAMAP-Rule" id="MF_00514"/>
    </source>
</evidence>
<dbReference type="AlphaFoldDB" id="A0A941J7Y8"/>
<dbReference type="PANTHER" id="PTHR33343:SF1">
    <property type="entry name" value="LARGE RIBOSOMAL SUBUNIT PROTEIN BL35M"/>
    <property type="match status" value="1"/>
</dbReference>
<proteinExistence type="inferred from homology"/>
<name>A0A941J7Y8_9BACI</name>
<dbReference type="InterPro" id="IPR037229">
    <property type="entry name" value="Ribosomal_bL35_sf"/>
</dbReference>
<evidence type="ECO:0000256" key="1">
    <source>
        <dbReference type="ARBA" id="ARBA00006598"/>
    </source>
</evidence>
<dbReference type="PRINTS" id="PR00064">
    <property type="entry name" value="RIBOSOMALL35"/>
</dbReference>
<dbReference type="Pfam" id="PF01632">
    <property type="entry name" value="Ribosomal_L35p"/>
    <property type="match status" value="1"/>
</dbReference>
<gene>
    <name evidence="5 7" type="primary">rpmI</name>
    <name evidence="7" type="ORF">KEH51_26965</name>
</gene>
<evidence type="ECO:0000256" key="6">
    <source>
        <dbReference type="RuleBase" id="RU000568"/>
    </source>
</evidence>
<dbReference type="HAMAP" id="MF_00514">
    <property type="entry name" value="Ribosomal_bL35"/>
    <property type="match status" value="1"/>
</dbReference>
<dbReference type="Proteomes" id="UP000680045">
    <property type="component" value="Unassembled WGS sequence"/>
</dbReference>
<reference evidence="7" key="1">
    <citation type="submission" date="2021-04" db="EMBL/GenBank/DDBJ databases">
        <title>Whole genome sequencing of Enterococci isolates from hospitalized patients.</title>
        <authorList>
            <person name="Ogoti B.M."/>
            <person name="Onyambu F.G."/>
        </authorList>
    </citation>
    <scope>NUCLEOTIDE SEQUENCE</scope>
    <source>
        <strain evidence="7">242</strain>
    </source>
</reference>
<dbReference type="GO" id="GO:0003735">
    <property type="term" value="F:structural constituent of ribosome"/>
    <property type="evidence" value="ECO:0007669"/>
    <property type="project" value="InterPro"/>
</dbReference>
<comment type="similarity">
    <text evidence="1 5 6">Belongs to the bacterial ribosomal protein bL35 family.</text>
</comment>
<evidence type="ECO:0000313" key="8">
    <source>
        <dbReference type="Proteomes" id="UP000680045"/>
    </source>
</evidence>
<dbReference type="PANTHER" id="PTHR33343">
    <property type="entry name" value="54S RIBOSOMAL PROTEIN BL35M"/>
    <property type="match status" value="1"/>
</dbReference>
<dbReference type="GO" id="GO:0006412">
    <property type="term" value="P:translation"/>
    <property type="evidence" value="ECO:0007669"/>
    <property type="project" value="UniProtKB-UniRule"/>
</dbReference>
<dbReference type="InterPro" id="IPR001706">
    <property type="entry name" value="Ribosomal_bL35"/>
</dbReference>
<dbReference type="GO" id="GO:0022625">
    <property type="term" value="C:cytosolic large ribosomal subunit"/>
    <property type="evidence" value="ECO:0007669"/>
    <property type="project" value="TreeGrafter"/>
</dbReference>
<keyword evidence="3 5" id="KW-0687">Ribonucleoprotein</keyword>
<evidence type="ECO:0000256" key="3">
    <source>
        <dbReference type="ARBA" id="ARBA00023274"/>
    </source>
</evidence>
<accession>A0A941J7Y8</accession>
<dbReference type="Gene3D" id="4.10.410.60">
    <property type="match status" value="1"/>
</dbReference>
<organism evidence="7 8">
    <name type="scientific">Peribacillus frigoritolerans</name>
    <dbReference type="NCBI Taxonomy" id="450367"/>
    <lineage>
        <taxon>Bacteria</taxon>
        <taxon>Bacillati</taxon>
        <taxon>Bacillota</taxon>
        <taxon>Bacilli</taxon>
        <taxon>Bacillales</taxon>
        <taxon>Bacillaceae</taxon>
        <taxon>Peribacillus</taxon>
    </lineage>
</organism>
<dbReference type="FunFam" id="4.10.410.60:FF:000001">
    <property type="entry name" value="50S ribosomal protein L35"/>
    <property type="match status" value="1"/>
</dbReference>
<evidence type="ECO:0000313" key="7">
    <source>
        <dbReference type="EMBL" id="MBR8646170.1"/>
    </source>
</evidence>
<sequence>MPKMKTHRGSAKRFKRLDPANLSVLTLTKFHLFANKSTKQKRKLRKANLVSKGDFKRIRHMLDNIK</sequence>
<protein>
    <recommendedName>
        <fullName evidence="4 5">Large ribosomal subunit protein bL35</fullName>
    </recommendedName>
</protein>
<dbReference type="InterPro" id="IPR021137">
    <property type="entry name" value="Ribosomal_bL35-like"/>
</dbReference>
<evidence type="ECO:0000256" key="2">
    <source>
        <dbReference type="ARBA" id="ARBA00022980"/>
    </source>
</evidence>